<feature type="signal peptide" evidence="1">
    <location>
        <begin position="1"/>
        <end position="20"/>
    </location>
</feature>
<keyword evidence="1" id="KW-0732">Signal</keyword>
<organism evidence="2 3">
    <name type="scientific">Lecanosticta acicola</name>
    <dbReference type="NCBI Taxonomy" id="111012"/>
    <lineage>
        <taxon>Eukaryota</taxon>
        <taxon>Fungi</taxon>
        <taxon>Dikarya</taxon>
        <taxon>Ascomycota</taxon>
        <taxon>Pezizomycotina</taxon>
        <taxon>Dothideomycetes</taxon>
        <taxon>Dothideomycetidae</taxon>
        <taxon>Mycosphaerellales</taxon>
        <taxon>Mycosphaerellaceae</taxon>
        <taxon>Lecanosticta</taxon>
    </lineage>
</organism>
<sequence length="124" mass="12908">MRVSSVSIWACALLAKAAHGASVADFVEQGIGAITVGANSTLNSTVTTSSPSSIVTSFALGNEGNATVSCGYAPYTSSNLEPAESWYQMLMALLHSFLKNLKLGPSTLCTARHTPPLSSPMAWK</sequence>
<dbReference type="EMBL" id="CAVMBE010000043">
    <property type="protein sequence ID" value="CAK4031047.1"/>
    <property type="molecule type" value="Genomic_DNA"/>
</dbReference>
<comment type="caution">
    <text evidence="2">The sequence shown here is derived from an EMBL/GenBank/DDBJ whole genome shotgun (WGS) entry which is preliminary data.</text>
</comment>
<dbReference type="AlphaFoldDB" id="A0AAI8Z242"/>
<gene>
    <name evidence="2" type="ORF">LECACI_7A006205</name>
</gene>
<name>A0AAI8Z242_9PEZI</name>
<proteinExistence type="predicted"/>
<accession>A0AAI8Z242</accession>
<protein>
    <submittedName>
        <fullName evidence="2">Uncharacterized protein</fullName>
    </submittedName>
</protein>
<dbReference type="Proteomes" id="UP001296104">
    <property type="component" value="Unassembled WGS sequence"/>
</dbReference>
<keyword evidence="3" id="KW-1185">Reference proteome</keyword>
<evidence type="ECO:0000313" key="2">
    <source>
        <dbReference type="EMBL" id="CAK4031047.1"/>
    </source>
</evidence>
<reference evidence="2" key="1">
    <citation type="submission" date="2023-11" db="EMBL/GenBank/DDBJ databases">
        <authorList>
            <person name="Alioto T."/>
            <person name="Alioto T."/>
            <person name="Gomez Garrido J."/>
        </authorList>
    </citation>
    <scope>NUCLEOTIDE SEQUENCE</scope>
</reference>
<feature type="chain" id="PRO_5042504638" evidence="1">
    <location>
        <begin position="21"/>
        <end position="124"/>
    </location>
</feature>
<evidence type="ECO:0000313" key="3">
    <source>
        <dbReference type="Proteomes" id="UP001296104"/>
    </source>
</evidence>
<evidence type="ECO:0000256" key="1">
    <source>
        <dbReference type="SAM" id="SignalP"/>
    </source>
</evidence>